<sequence length="349" mass="39549">MSHYSPHTSATFEGYYNRFRLPSGSSVCLIISSVPGKSTKPYMISFTHVNKQGTKVWQKEYWPSKWQIYKAQSLSSFSAKGNEDDYIIEWDDGLFKFKNGQVSWDLNTPEINFKAKQLNRGIPWNPSDNDSTPAGLLAKFPLPIQWHIHTVESTAEFSLAINDKANEIELLNEDLEGEAKVHIEKNWAVSFPKSYIWMQVRDSEKQKGLSLAGGSLIPGVQAYLIGYQGSNKSFISFKPPTSTSIFGLSLGLYQNQVSSKKGVIDLDVIGWFKRLKIKGQCDPSTYFSFAAPLNTGHQPDYTVQSYAANITVEVYERSWPWSEWVQVEKESFKEGGMEFGGDAYERHEE</sequence>
<dbReference type="PANTHER" id="PTHR35309">
    <property type="match status" value="1"/>
</dbReference>
<dbReference type="GeneID" id="91098235"/>
<proteinExistence type="predicted"/>
<accession>A0AAX4K756</accession>
<name>A0AAX4K756_9TREE</name>
<protein>
    <submittedName>
        <fullName evidence="1">Uncharacterized protein</fullName>
    </submittedName>
</protein>
<dbReference type="InterPro" id="IPR025893">
    <property type="entry name" value="Tocopherol_cyclase"/>
</dbReference>
<evidence type="ECO:0000313" key="1">
    <source>
        <dbReference type="EMBL" id="WWC92608.1"/>
    </source>
</evidence>
<dbReference type="Proteomes" id="UP001355207">
    <property type="component" value="Chromosome 11"/>
</dbReference>
<keyword evidence="2" id="KW-1185">Reference proteome</keyword>
<reference evidence="1 2" key="1">
    <citation type="submission" date="2024-01" db="EMBL/GenBank/DDBJ databases">
        <title>Comparative genomics of Cryptococcus and Kwoniella reveals pathogenesis evolution and contrasting modes of karyotype evolution via chromosome fusion or intercentromeric recombination.</title>
        <authorList>
            <person name="Coelho M.A."/>
            <person name="David-Palma M."/>
            <person name="Shea T."/>
            <person name="Bowers K."/>
            <person name="McGinley-Smith S."/>
            <person name="Mohammad A.W."/>
            <person name="Gnirke A."/>
            <person name="Yurkov A.M."/>
            <person name="Nowrousian M."/>
            <person name="Sun S."/>
            <person name="Cuomo C.A."/>
            <person name="Heitman J."/>
        </authorList>
    </citation>
    <scope>NUCLEOTIDE SEQUENCE [LARGE SCALE GENOMIC DNA]</scope>
    <source>
        <strain evidence="1 2">CBS 6074</strain>
    </source>
</reference>
<evidence type="ECO:0000313" key="2">
    <source>
        <dbReference type="Proteomes" id="UP001355207"/>
    </source>
</evidence>
<dbReference type="AlphaFoldDB" id="A0AAX4K756"/>
<dbReference type="PANTHER" id="PTHR35309:SF4">
    <property type="entry name" value="TOCOPHEROL CYCLASE"/>
    <property type="match status" value="1"/>
</dbReference>
<dbReference type="RefSeq" id="XP_066079370.1">
    <property type="nucleotide sequence ID" value="XM_066223273.1"/>
</dbReference>
<gene>
    <name evidence="1" type="ORF">L201_007567</name>
</gene>
<organism evidence="1 2">
    <name type="scientific">Kwoniella dendrophila CBS 6074</name>
    <dbReference type="NCBI Taxonomy" id="1295534"/>
    <lineage>
        <taxon>Eukaryota</taxon>
        <taxon>Fungi</taxon>
        <taxon>Dikarya</taxon>
        <taxon>Basidiomycota</taxon>
        <taxon>Agaricomycotina</taxon>
        <taxon>Tremellomycetes</taxon>
        <taxon>Tremellales</taxon>
        <taxon>Cryptococcaceae</taxon>
        <taxon>Kwoniella</taxon>
    </lineage>
</organism>
<dbReference type="GO" id="GO:0009976">
    <property type="term" value="F:tocopherol cyclase activity"/>
    <property type="evidence" value="ECO:0007669"/>
    <property type="project" value="InterPro"/>
</dbReference>
<dbReference type="EMBL" id="CP144108">
    <property type="protein sequence ID" value="WWC92608.1"/>
    <property type="molecule type" value="Genomic_DNA"/>
</dbReference>